<dbReference type="InterPro" id="IPR034804">
    <property type="entry name" value="SQR/QFR_C/D"/>
</dbReference>
<keyword evidence="10" id="KW-1185">Reference proteome</keyword>
<dbReference type="EMBL" id="JAFDVD010000021">
    <property type="protein sequence ID" value="MBM6402119.1"/>
    <property type="molecule type" value="Genomic_DNA"/>
</dbReference>
<feature type="transmembrane region" description="Helical" evidence="8">
    <location>
        <begin position="95"/>
        <end position="116"/>
    </location>
</feature>
<feature type="transmembrane region" description="Helical" evidence="8">
    <location>
        <begin position="137"/>
        <end position="155"/>
    </location>
</feature>
<reference evidence="9" key="1">
    <citation type="submission" date="2021-02" db="EMBL/GenBank/DDBJ databases">
        <title>Phycicoccus sp. MQZ13P-5T, whole genome shotgun sequence.</title>
        <authorList>
            <person name="Tuo L."/>
        </authorList>
    </citation>
    <scope>NUCLEOTIDE SEQUENCE</scope>
    <source>
        <strain evidence="9">MQZ13P-5</strain>
    </source>
</reference>
<keyword evidence="4" id="KW-0479">Metal-binding</keyword>
<comment type="caution">
    <text evidence="9">The sequence shown here is derived from an EMBL/GenBank/DDBJ whole genome shotgun (WGS) entry which is preliminary data.</text>
</comment>
<dbReference type="Proteomes" id="UP001430172">
    <property type="component" value="Unassembled WGS sequence"/>
</dbReference>
<evidence type="ECO:0000256" key="2">
    <source>
        <dbReference type="ARBA" id="ARBA00022617"/>
    </source>
</evidence>
<comment type="subcellular location">
    <subcellularLocation>
        <location evidence="1">Membrane</location>
    </subcellularLocation>
</comment>
<evidence type="ECO:0000313" key="9">
    <source>
        <dbReference type="EMBL" id="MBM6402119.1"/>
    </source>
</evidence>
<protein>
    <submittedName>
        <fullName evidence="9">Succinate dehydrogenase cytochrome b subunit</fullName>
    </submittedName>
</protein>
<dbReference type="InterPro" id="IPR000701">
    <property type="entry name" value="SuccDH_FuR_B_TM-su"/>
</dbReference>
<keyword evidence="6" id="KW-0408">Iron</keyword>
<feature type="transmembrane region" description="Helical" evidence="8">
    <location>
        <begin position="187"/>
        <end position="210"/>
    </location>
</feature>
<keyword evidence="5 8" id="KW-1133">Transmembrane helix</keyword>
<evidence type="ECO:0000256" key="1">
    <source>
        <dbReference type="ARBA" id="ARBA00004370"/>
    </source>
</evidence>
<dbReference type="InterPro" id="IPR011138">
    <property type="entry name" value="Cytochrome_b-558"/>
</dbReference>
<feature type="transmembrane region" description="Helical" evidence="8">
    <location>
        <begin position="39"/>
        <end position="58"/>
    </location>
</feature>
<sequence length="256" mass="28182">MSHRTSPRQRSIRCGAGARVPSVATLTPSRAGTARRTTIGLKVLMAATGLVFVLYVLLHMYGNLKALAGEEAFNTYAEHLRTIGEPMLPYGGLLWVIRVVLLASLVGHAYSAFALWSRAGNARRTKYAAVKTAMRTAWMRWGGVFLLLFIGWHLLQFTILKFSVNPDKQGPDVQQNPYELVVASFQVPWLTLLYVLAMVALAFHLSHGVFSAQQTLGWTMTPHAYRRAKLVGHAVSAVVVVGFLIPPLAILFGLIK</sequence>
<accession>A0ABS2CQG4</accession>
<evidence type="ECO:0000256" key="5">
    <source>
        <dbReference type="ARBA" id="ARBA00022989"/>
    </source>
</evidence>
<organism evidence="9 10">
    <name type="scientific">Phycicoccus sonneratiae</name>
    <dbReference type="NCBI Taxonomy" id="2807628"/>
    <lineage>
        <taxon>Bacteria</taxon>
        <taxon>Bacillati</taxon>
        <taxon>Actinomycetota</taxon>
        <taxon>Actinomycetes</taxon>
        <taxon>Micrococcales</taxon>
        <taxon>Intrasporangiaceae</taxon>
        <taxon>Phycicoccus</taxon>
    </lineage>
</organism>
<dbReference type="NCBIfam" id="TIGR02046">
    <property type="entry name" value="sdhC_b558_fam"/>
    <property type="match status" value="1"/>
</dbReference>
<evidence type="ECO:0000256" key="6">
    <source>
        <dbReference type="ARBA" id="ARBA00023004"/>
    </source>
</evidence>
<dbReference type="Pfam" id="PF01127">
    <property type="entry name" value="Sdh_cyt"/>
    <property type="match status" value="1"/>
</dbReference>
<evidence type="ECO:0000256" key="7">
    <source>
        <dbReference type="ARBA" id="ARBA00023136"/>
    </source>
</evidence>
<proteinExistence type="predicted"/>
<keyword evidence="3 8" id="KW-0812">Transmembrane</keyword>
<evidence type="ECO:0000256" key="3">
    <source>
        <dbReference type="ARBA" id="ARBA00022692"/>
    </source>
</evidence>
<dbReference type="SUPFAM" id="SSF81343">
    <property type="entry name" value="Fumarate reductase respiratory complex transmembrane subunits"/>
    <property type="match status" value="1"/>
</dbReference>
<dbReference type="Gene3D" id="1.20.1300.10">
    <property type="entry name" value="Fumarate reductase/succinate dehydrogenase, transmembrane subunit"/>
    <property type="match status" value="1"/>
</dbReference>
<gene>
    <name evidence="9" type="ORF">JQN70_17105</name>
</gene>
<evidence type="ECO:0000256" key="4">
    <source>
        <dbReference type="ARBA" id="ARBA00022723"/>
    </source>
</evidence>
<keyword evidence="7 8" id="KW-0472">Membrane</keyword>
<dbReference type="CDD" id="cd03498">
    <property type="entry name" value="SQR_TypeB_2_TM"/>
    <property type="match status" value="1"/>
</dbReference>
<evidence type="ECO:0000313" key="10">
    <source>
        <dbReference type="Proteomes" id="UP001430172"/>
    </source>
</evidence>
<evidence type="ECO:0000256" key="8">
    <source>
        <dbReference type="SAM" id="Phobius"/>
    </source>
</evidence>
<feature type="transmembrane region" description="Helical" evidence="8">
    <location>
        <begin position="230"/>
        <end position="255"/>
    </location>
</feature>
<keyword evidence="2" id="KW-0349">Heme</keyword>
<name>A0ABS2CQG4_9MICO</name>